<dbReference type="GO" id="GO:0005524">
    <property type="term" value="F:ATP binding"/>
    <property type="evidence" value="ECO:0007669"/>
    <property type="project" value="InterPro"/>
</dbReference>
<dbReference type="PANTHER" id="PTHR24359">
    <property type="entry name" value="SERINE/THREONINE-PROTEIN KINASE SBK1"/>
    <property type="match status" value="1"/>
</dbReference>
<name>A0A8K0S1W9_9HYPO</name>
<evidence type="ECO:0000313" key="2">
    <source>
        <dbReference type="EMBL" id="KAH7256105.1"/>
    </source>
</evidence>
<keyword evidence="2" id="KW-0808">Transferase</keyword>
<dbReference type="Proteomes" id="UP000813427">
    <property type="component" value="Unassembled WGS sequence"/>
</dbReference>
<dbReference type="OrthoDB" id="1046782at2759"/>
<dbReference type="SMART" id="SM00220">
    <property type="entry name" value="S_TKc"/>
    <property type="match status" value="1"/>
</dbReference>
<dbReference type="Gene3D" id="1.10.510.10">
    <property type="entry name" value="Transferase(Phosphotransferase) domain 1"/>
    <property type="match status" value="1"/>
</dbReference>
<dbReference type="CDD" id="cd00180">
    <property type="entry name" value="PKc"/>
    <property type="match status" value="1"/>
</dbReference>
<evidence type="ECO:0000259" key="1">
    <source>
        <dbReference type="PROSITE" id="PS50011"/>
    </source>
</evidence>
<comment type="caution">
    <text evidence="2">The sequence shown here is derived from an EMBL/GenBank/DDBJ whole genome shotgun (WGS) entry which is preliminary data.</text>
</comment>
<proteinExistence type="predicted"/>
<dbReference type="SUPFAM" id="SSF56112">
    <property type="entry name" value="Protein kinase-like (PK-like)"/>
    <property type="match status" value="1"/>
</dbReference>
<dbReference type="PANTHER" id="PTHR24359:SF37">
    <property type="entry name" value="PROTEIN KINASE DOMAIN-CONTAINING PROTEIN"/>
    <property type="match status" value="1"/>
</dbReference>
<keyword evidence="3" id="KW-1185">Reference proteome</keyword>
<organism evidence="2 3">
    <name type="scientific">Fusarium tricinctum</name>
    <dbReference type="NCBI Taxonomy" id="61284"/>
    <lineage>
        <taxon>Eukaryota</taxon>
        <taxon>Fungi</taxon>
        <taxon>Dikarya</taxon>
        <taxon>Ascomycota</taxon>
        <taxon>Pezizomycotina</taxon>
        <taxon>Sordariomycetes</taxon>
        <taxon>Hypocreomycetidae</taxon>
        <taxon>Hypocreales</taxon>
        <taxon>Nectriaceae</taxon>
        <taxon>Fusarium</taxon>
        <taxon>Fusarium tricinctum species complex</taxon>
    </lineage>
</organism>
<reference evidence="2" key="1">
    <citation type="journal article" date="2021" name="Nat. Commun.">
        <title>Genetic determinants of endophytism in the Arabidopsis root mycobiome.</title>
        <authorList>
            <person name="Mesny F."/>
            <person name="Miyauchi S."/>
            <person name="Thiergart T."/>
            <person name="Pickel B."/>
            <person name="Atanasova L."/>
            <person name="Karlsson M."/>
            <person name="Huettel B."/>
            <person name="Barry K.W."/>
            <person name="Haridas S."/>
            <person name="Chen C."/>
            <person name="Bauer D."/>
            <person name="Andreopoulos W."/>
            <person name="Pangilinan J."/>
            <person name="LaButti K."/>
            <person name="Riley R."/>
            <person name="Lipzen A."/>
            <person name="Clum A."/>
            <person name="Drula E."/>
            <person name="Henrissat B."/>
            <person name="Kohler A."/>
            <person name="Grigoriev I.V."/>
            <person name="Martin F.M."/>
            <person name="Hacquard S."/>
        </authorList>
    </citation>
    <scope>NUCLEOTIDE SEQUENCE</scope>
    <source>
        <strain evidence="2">MPI-SDFR-AT-0068</strain>
    </source>
</reference>
<dbReference type="AlphaFoldDB" id="A0A8K0S1W9"/>
<dbReference type="Pfam" id="PF00069">
    <property type="entry name" value="Pkinase"/>
    <property type="match status" value="1"/>
</dbReference>
<keyword evidence="2" id="KW-0418">Kinase</keyword>
<sequence length="666" mass="76353">MPPHTSDSDPFKDVMRIHERTLPIIYPSTSSVAHQNPTTGTHVSGVTSKVSDYGRGVRQRNEAEERFPEFKYSNLLTGLENPAGSKSLQRPDAIRDEDLRDLPKLPIKTLLNRALQLDMRNNEKRFISSGDLKAICNHSAVRDELIEQGYKVHDAESYAKYVCIEPAREIFAVLVLINYVIFLPNFIRAGIIDDNLPFSGNKQQTELWYRALGEQKRVEFLDYSRDPEVIREFYNKQWWVHVPFLDWDKEKRKALNFQFDNGTVIPWTEIGSEDTSGGFGVVEQVKIHKDHHSFTQYESFALKTITTIFDDDYKSFQQEIAAFRKMSPGPHLVELCATIEITPRKNFMLLFPWAEGGSLQNLMSKPRADLLKSFGLTEDEFVKWITAQSRGLVEALGTIHDTRVKHTHIRDDGDQVNQDKDYGIHGDIKPANILHFSQERTSYRLGNLKIADFGLMTFHTRASRTKMDRRTAYAASQTYRSPEHDIGSVMSKKVDTWALGCVFSQLMTWVILDSAACSSYEKARKDEDSYSGAAKKGKWNEDNFFLKHIQKQKQAGGSGTPPVVQRVRPGGLPQHENGVKRSNFRITTTIEDSEEVAKDFEEVLIPKLKVSVTKWISNLISEAKQKEELKSLEHLLKLVLHHMLHPEREKRSDCKKALEFLDEHRV</sequence>
<gene>
    <name evidence="2" type="ORF">BKA59DRAFT_466881</name>
</gene>
<dbReference type="InterPro" id="IPR011009">
    <property type="entry name" value="Kinase-like_dom_sf"/>
</dbReference>
<dbReference type="EMBL" id="JAGPXF010000002">
    <property type="protein sequence ID" value="KAH7256105.1"/>
    <property type="molecule type" value="Genomic_DNA"/>
</dbReference>
<feature type="domain" description="Protein kinase" evidence="1">
    <location>
        <begin position="268"/>
        <end position="666"/>
    </location>
</feature>
<dbReference type="GO" id="GO:0004674">
    <property type="term" value="F:protein serine/threonine kinase activity"/>
    <property type="evidence" value="ECO:0007669"/>
    <property type="project" value="TreeGrafter"/>
</dbReference>
<accession>A0A8K0S1W9</accession>
<dbReference type="PROSITE" id="PS50011">
    <property type="entry name" value="PROTEIN_KINASE_DOM"/>
    <property type="match status" value="1"/>
</dbReference>
<dbReference type="InterPro" id="IPR000719">
    <property type="entry name" value="Prot_kinase_dom"/>
</dbReference>
<evidence type="ECO:0000313" key="3">
    <source>
        <dbReference type="Proteomes" id="UP000813427"/>
    </source>
</evidence>
<protein>
    <submittedName>
        <fullName evidence="2">Kinase-like domain-containing protein</fullName>
    </submittedName>
</protein>